<dbReference type="InterPro" id="IPR001944">
    <property type="entry name" value="Glycoside_Hdrlase_35"/>
</dbReference>
<dbReference type="EnsemblMetazoa" id="AALB016764-RA">
    <property type="protein sequence ID" value="AALB016764-PA"/>
    <property type="gene ID" value="AALB016764"/>
</dbReference>
<keyword evidence="9" id="KW-1185">Reference proteome</keyword>
<dbReference type="GO" id="GO:0005975">
    <property type="term" value="P:carbohydrate metabolic process"/>
    <property type="evidence" value="ECO:0007669"/>
    <property type="project" value="InterPro"/>
</dbReference>
<feature type="domain" description="Glycoside hydrolase 35 catalytic" evidence="7">
    <location>
        <begin position="39"/>
        <end position="359"/>
    </location>
</feature>
<evidence type="ECO:0000313" key="9">
    <source>
        <dbReference type="Proteomes" id="UP000069272"/>
    </source>
</evidence>
<dbReference type="Pfam" id="PF01301">
    <property type="entry name" value="Glyco_hydro_35"/>
    <property type="match status" value="1"/>
</dbReference>
<dbReference type="InterPro" id="IPR017853">
    <property type="entry name" value="GH"/>
</dbReference>
<evidence type="ECO:0000256" key="5">
    <source>
        <dbReference type="ARBA" id="ARBA00023295"/>
    </source>
</evidence>
<keyword evidence="3" id="KW-0378">Hydrolase</keyword>
<dbReference type="InterPro" id="IPR031330">
    <property type="entry name" value="Gly_Hdrlase_35_cat"/>
</dbReference>
<keyword evidence="4" id="KW-0325">Glycoprotein</keyword>
<evidence type="ECO:0000256" key="4">
    <source>
        <dbReference type="ARBA" id="ARBA00023180"/>
    </source>
</evidence>
<dbReference type="InterPro" id="IPR019801">
    <property type="entry name" value="Glyco_hydro_35_CS"/>
</dbReference>
<dbReference type="PANTHER" id="PTHR23421">
    <property type="entry name" value="BETA-GALACTOSIDASE RELATED"/>
    <property type="match status" value="1"/>
</dbReference>
<organism evidence="8 9">
    <name type="scientific">Anopheles albimanus</name>
    <name type="common">New world malaria mosquito</name>
    <dbReference type="NCBI Taxonomy" id="7167"/>
    <lineage>
        <taxon>Eukaryota</taxon>
        <taxon>Metazoa</taxon>
        <taxon>Ecdysozoa</taxon>
        <taxon>Arthropoda</taxon>
        <taxon>Hexapoda</taxon>
        <taxon>Insecta</taxon>
        <taxon>Pterygota</taxon>
        <taxon>Neoptera</taxon>
        <taxon>Endopterygota</taxon>
        <taxon>Diptera</taxon>
        <taxon>Nematocera</taxon>
        <taxon>Culicoidea</taxon>
        <taxon>Culicidae</taxon>
        <taxon>Anophelinae</taxon>
        <taxon>Anopheles</taxon>
    </lineage>
</organism>
<evidence type="ECO:0000256" key="2">
    <source>
        <dbReference type="ARBA" id="ARBA00022729"/>
    </source>
</evidence>
<dbReference type="AlphaFoldDB" id="A0A8W7K9V4"/>
<dbReference type="FunFam" id="3.20.20.80:FF:000017">
    <property type="entry name" value="Beta-galactosidase"/>
    <property type="match status" value="1"/>
</dbReference>
<evidence type="ECO:0000256" key="1">
    <source>
        <dbReference type="ARBA" id="ARBA00009809"/>
    </source>
</evidence>
<evidence type="ECO:0000256" key="6">
    <source>
        <dbReference type="SAM" id="SignalP"/>
    </source>
</evidence>
<dbReference type="GO" id="GO:0004553">
    <property type="term" value="F:hydrolase activity, hydrolyzing O-glycosyl compounds"/>
    <property type="evidence" value="ECO:0007669"/>
    <property type="project" value="InterPro"/>
</dbReference>
<reference evidence="8" key="2">
    <citation type="submission" date="2022-08" db="UniProtKB">
        <authorList>
            <consortium name="EnsemblMetazoa"/>
        </authorList>
    </citation>
    <scope>IDENTIFICATION</scope>
    <source>
        <strain evidence="8">STECLA/ALBI9_A</strain>
    </source>
</reference>
<comment type="similarity">
    <text evidence="1">Belongs to the glycosyl hydrolase 35 family.</text>
</comment>
<evidence type="ECO:0000259" key="7">
    <source>
        <dbReference type="Pfam" id="PF01301"/>
    </source>
</evidence>
<dbReference type="PRINTS" id="PR00742">
    <property type="entry name" value="GLHYDRLASE35"/>
</dbReference>
<feature type="signal peptide" evidence="6">
    <location>
        <begin position="1"/>
        <end position="20"/>
    </location>
</feature>
<sequence>MLLRIFCAWCILIWLPIALTMQQQRQQARSFTIDYDNDTFVMDGKPFQYVAGSFHYFRALPQSWRPILRSMRAAGLNAVTTYVEWSLHNPKENEYNWDGMADIVHFIELAVQEDLYVILRPGPYICAERDMGGFPAWLLHKYPGIQLRTNDINYLREVRSWYAQLFSRLTRFMYGQGGPIILVQVENEYGSYFACDHKYLNWLRDETARYVKGDAVLFTNNGPGLETCGAIEGVLSALDFGPGTEDEINGYWKGLRKTQPKGPLVNAEFYPGWLTHWQEAHMAHTDTKLVADSLAFMLRNKVNVNIYMFFGGTNYGFTAGANSAGSGGYVADVTSYDYDAPLSECGDPTDKYYTLRDTILQYFPRPNVSLPQPSSSQNEN</sequence>
<dbReference type="Proteomes" id="UP000069272">
    <property type="component" value="Chromosome 2R"/>
</dbReference>
<evidence type="ECO:0000256" key="3">
    <source>
        <dbReference type="ARBA" id="ARBA00022801"/>
    </source>
</evidence>
<protein>
    <recommendedName>
        <fullName evidence="7">Glycoside hydrolase 35 catalytic domain-containing protein</fullName>
    </recommendedName>
</protein>
<keyword evidence="5" id="KW-0326">Glycosidase</keyword>
<reference evidence="8 9" key="1">
    <citation type="journal article" date="2017" name="G3 (Bethesda)">
        <title>The Physical Genome Mapping of Anopheles albimanus Corrected Scaffold Misassemblies and Identified Interarm Rearrangements in Genus Anopheles.</title>
        <authorList>
            <person name="Artemov G.N."/>
            <person name="Peery A.N."/>
            <person name="Jiang X."/>
            <person name="Tu Z."/>
            <person name="Stegniy V.N."/>
            <person name="Sharakhova M.V."/>
            <person name="Sharakhov I.V."/>
        </authorList>
    </citation>
    <scope>NUCLEOTIDE SEQUENCE [LARGE SCALE GENOMIC DNA]</scope>
    <source>
        <strain evidence="8 9">ALBI9_A</strain>
    </source>
</reference>
<dbReference type="SUPFAM" id="SSF51445">
    <property type="entry name" value="(Trans)glycosidases"/>
    <property type="match status" value="1"/>
</dbReference>
<dbReference type="PROSITE" id="PS01182">
    <property type="entry name" value="GLYCOSYL_HYDROL_F35"/>
    <property type="match status" value="1"/>
</dbReference>
<keyword evidence="2 6" id="KW-0732">Signal</keyword>
<name>A0A8W7K9V4_ANOAL</name>
<feature type="chain" id="PRO_5036486609" description="Glycoside hydrolase 35 catalytic domain-containing protein" evidence="6">
    <location>
        <begin position="21"/>
        <end position="380"/>
    </location>
</feature>
<proteinExistence type="inferred from homology"/>
<accession>A0A8W7K9V4</accession>
<evidence type="ECO:0000313" key="8">
    <source>
        <dbReference type="EnsemblMetazoa" id="AALB016764-PA"/>
    </source>
</evidence>
<dbReference type="Gene3D" id="3.20.20.80">
    <property type="entry name" value="Glycosidases"/>
    <property type="match status" value="1"/>
</dbReference>
<dbReference type="Gene3D" id="2.60.120.260">
    <property type="entry name" value="Galactose-binding domain-like"/>
    <property type="match status" value="1"/>
</dbReference>